<evidence type="ECO:0000256" key="9">
    <source>
        <dbReference type="ARBA" id="ARBA00022840"/>
    </source>
</evidence>
<evidence type="ECO:0000256" key="3">
    <source>
        <dbReference type="ARBA" id="ARBA00012438"/>
    </source>
</evidence>
<dbReference type="InterPro" id="IPR003594">
    <property type="entry name" value="HATPase_dom"/>
</dbReference>
<gene>
    <name evidence="15" type="ORF">NE630_10510</name>
</gene>
<dbReference type="SMART" id="SM00387">
    <property type="entry name" value="HATPase_c"/>
    <property type="match status" value="1"/>
</dbReference>
<dbReference type="Gene3D" id="1.10.287.130">
    <property type="match status" value="1"/>
</dbReference>
<keyword evidence="7" id="KW-0547">Nucleotide-binding</keyword>
<dbReference type="AlphaFoldDB" id="A0AAW5K516"/>
<dbReference type="PANTHER" id="PTHR45569:SF1">
    <property type="entry name" value="SENSOR PROTEIN KDPD"/>
    <property type="match status" value="1"/>
</dbReference>
<dbReference type="Proteomes" id="UP001205919">
    <property type="component" value="Unassembled WGS sequence"/>
</dbReference>
<dbReference type="RefSeq" id="WP_008709188.1">
    <property type="nucleotide sequence ID" value="NZ_CABKQM010000003.1"/>
</dbReference>
<proteinExistence type="predicted"/>
<evidence type="ECO:0000313" key="15">
    <source>
        <dbReference type="EMBL" id="MCQ4814861.1"/>
    </source>
</evidence>
<feature type="transmembrane region" description="Helical" evidence="13">
    <location>
        <begin position="20"/>
        <end position="41"/>
    </location>
</feature>
<dbReference type="GO" id="GO:0000155">
    <property type="term" value="F:phosphorelay sensor kinase activity"/>
    <property type="evidence" value="ECO:0007669"/>
    <property type="project" value="InterPro"/>
</dbReference>
<feature type="transmembrane region" description="Helical" evidence="13">
    <location>
        <begin position="47"/>
        <end position="64"/>
    </location>
</feature>
<evidence type="ECO:0000256" key="4">
    <source>
        <dbReference type="ARBA" id="ARBA00022553"/>
    </source>
</evidence>
<evidence type="ECO:0000256" key="5">
    <source>
        <dbReference type="ARBA" id="ARBA00022679"/>
    </source>
</evidence>
<evidence type="ECO:0000256" key="12">
    <source>
        <dbReference type="ARBA" id="ARBA00023136"/>
    </source>
</evidence>
<dbReference type="InterPro" id="IPR052023">
    <property type="entry name" value="Histidine_kinase_KdpD"/>
</dbReference>
<accession>A0AAW5K516</accession>
<evidence type="ECO:0000256" key="2">
    <source>
        <dbReference type="ARBA" id="ARBA00004141"/>
    </source>
</evidence>
<dbReference type="InterPro" id="IPR005467">
    <property type="entry name" value="His_kinase_dom"/>
</dbReference>
<keyword evidence="16" id="KW-1185">Reference proteome</keyword>
<dbReference type="Pfam" id="PF02518">
    <property type="entry name" value="HATPase_c"/>
    <property type="match status" value="1"/>
</dbReference>
<feature type="transmembrane region" description="Helical" evidence="13">
    <location>
        <begin position="71"/>
        <end position="92"/>
    </location>
</feature>
<evidence type="ECO:0000313" key="16">
    <source>
        <dbReference type="Proteomes" id="UP001205919"/>
    </source>
</evidence>
<evidence type="ECO:0000256" key="6">
    <source>
        <dbReference type="ARBA" id="ARBA00022692"/>
    </source>
</evidence>
<protein>
    <recommendedName>
        <fullName evidence="3">histidine kinase</fullName>
        <ecNumber evidence="3">2.7.13.3</ecNumber>
    </recommendedName>
</protein>
<evidence type="ECO:0000256" key="13">
    <source>
        <dbReference type="SAM" id="Phobius"/>
    </source>
</evidence>
<dbReference type="Pfam" id="PF13493">
    <property type="entry name" value="DUF4118"/>
    <property type="match status" value="1"/>
</dbReference>
<dbReference type="InterPro" id="IPR036097">
    <property type="entry name" value="HisK_dim/P_sf"/>
</dbReference>
<dbReference type="GO" id="GO:0005886">
    <property type="term" value="C:plasma membrane"/>
    <property type="evidence" value="ECO:0007669"/>
    <property type="project" value="TreeGrafter"/>
</dbReference>
<dbReference type="CDD" id="cd00082">
    <property type="entry name" value="HisKA"/>
    <property type="match status" value="1"/>
</dbReference>
<evidence type="ECO:0000256" key="7">
    <source>
        <dbReference type="ARBA" id="ARBA00022741"/>
    </source>
</evidence>
<evidence type="ECO:0000259" key="14">
    <source>
        <dbReference type="PROSITE" id="PS50109"/>
    </source>
</evidence>
<dbReference type="FunFam" id="3.30.565.10:FF:000042">
    <property type="entry name" value="Two-component sensor histidine kinase KdpD"/>
    <property type="match status" value="1"/>
</dbReference>
<dbReference type="Pfam" id="PF00512">
    <property type="entry name" value="HisKA"/>
    <property type="match status" value="1"/>
</dbReference>
<dbReference type="InterPro" id="IPR036890">
    <property type="entry name" value="HATPase_C_sf"/>
</dbReference>
<dbReference type="SUPFAM" id="SSF47384">
    <property type="entry name" value="Homodimeric domain of signal transducing histidine kinase"/>
    <property type="match status" value="1"/>
</dbReference>
<dbReference type="Gene3D" id="3.30.565.10">
    <property type="entry name" value="Histidine kinase-like ATPase, C-terminal domain"/>
    <property type="match status" value="1"/>
</dbReference>
<dbReference type="EMBL" id="JANFYT010000022">
    <property type="protein sequence ID" value="MCQ4814861.1"/>
    <property type="molecule type" value="Genomic_DNA"/>
</dbReference>
<keyword evidence="4" id="KW-0597">Phosphoprotein</keyword>
<evidence type="ECO:0000256" key="8">
    <source>
        <dbReference type="ARBA" id="ARBA00022777"/>
    </source>
</evidence>
<dbReference type="Gene3D" id="1.20.120.620">
    <property type="entry name" value="Backbone structure of the membrane domain of e. Coli histidine kinase receptor kdpd"/>
    <property type="match status" value="1"/>
</dbReference>
<dbReference type="SMART" id="SM00388">
    <property type="entry name" value="HisKA"/>
    <property type="match status" value="1"/>
</dbReference>
<dbReference type="InterPro" id="IPR025201">
    <property type="entry name" value="KdpD_TM"/>
</dbReference>
<reference evidence="15 16" key="1">
    <citation type="submission" date="2022-06" db="EMBL/GenBank/DDBJ databases">
        <title>Isolation of gut microbiota from human fecal samples.</title>
        <authorList>
            <person name="Pamer E.G."/>
            <person name="Barat B."/>
            <person name="Waligurski E."/>
            <person name="Medina S."/>
            <person name="Paddock L."/>
            <person name="Mostad J."/>
        </authorList>
    </citation>
    <scope>NUCLEOTIDE SEQUENCE [LARGE SCALE GENOMIC DNA]</scope>
    <source>
        <strain evidence="15 16">DFI.9.90</strain>
    </source>
</reference>
<evidence type="ECO:0000256" key="1">
    <source>
        <dbReference type="ARBA" id="ARBA00000085"/>
    </source>
</evidence>
<dbReference type="SUPFAM" id="SSF55874">
    <property type="entry name" value="ATPase domain of HSP90 chaperone/DNA topoisomerase II/histidine kinase"/>
    <property type="match status" value="1"/>
</dbReference>
<comment type="caution">
    <text evidence="15">The sequence shown here is derived from an EMBL/GenBank/DDBJ whole genome shotgun (WGS) entry which is preliminary data.</text>
</comment>
<dbReference type="PROSITE" id="PS50109">
    <property type="entry name" value="HIS_KIN"/>
    <property type="match status" value="1"/>
</dbReference>
<comment type="subcellular location">
    <subcellularLocation>
        <location evidence="2">Membrane</location>
        <topology evidence="2">Multi-pass membrane protein</topology>
    </subcellularLocation>
</comment>
<dbReference type="InterPro" id="IPR003661">
    <property type="entry name" value="HisK_dim/P_dom"/>
</dbReference>
<comment type="catalytic activity">
    <reaction evidence="1">
        <text>ATP + protein L-histidine = ADP + protein N-phospho-L-histidine.</text>
        <dbReference type="EC" id="2.7.13.3"/>
    </reaction>
</comment>
<dbReference type="GO" id="GO:0005524">
    <property type="term" value="F:ATP binding"/>
    <property type="evidence" value="ECO:0007669"/>
    <property type="project" value="UniProtKB-KW"/>
</dbReference>
<keyword evidence="9" id="KW-0067">ATP-binding</keyword>
<dbReference type="InterPro" id="IPR004358">
    <property type="entry name" value="Sig_transdc_His_kin-like_C"/>
</dbReference>
<keyword evidence="5" id="KW-0808">Transferase</keyword>
<keyword evidence="6 13" id="KW-0812">Transmembrane</keyword>
<keyword evidence="12 13" id="KW-0472">Membrane</keyword>
<dbReference type="InterPro" id="IPR038318">
    <property type="entry name" value="KdpD_sf"/>
</dbReference>
<keyword evidence="8" id="KW-0418">Kinase</keyword>
<sequence length="519" mass="57466">MERIFSRLKRRLFMKRPARFAVLAASLIVGATLIGLLFRVLGFPETNIVIIYLLAVLLTARFTAGYRWGIAVSFVSTFTYNFFFTVPLYSFAVNDSSYIVTFAIMTITASITSAVTSRAKASEEESLRREAEVLMLYSFTNRLSNAFTPHEIAGVAVNTIHGFWGWQAACLCFDGDGRPENSYIQQVGEDTPVWRMTEDPERIGGEMLRLRSACLAGAEFFDWPVYSTDKLLAVIRIPAHDAIAMTGDQRQALHSVIKGAALAMDRYRSARARLRSEEEAARERYRGNLLRAISHDLRTPLAGIMGTAEILIGRDRDGGAEKSLALAIYNDAQWLHDIVENVLSLTRIQSGASVIKYEPSALEEIVEVAINHVKRRLAGRRLEVRLPEELLMVRADSRLIQQVLVNLLDNAVKHTPPGKTIEISAAREDGGFARVAVADEGEGIPLEDLPHIFEMFYTSQKRSADVKKGIGLGLPICEAIIRSHGGTASAENITDGGARFTFTLPLAKDGQNEETHTDS</sequence>
<dbReference type="PANTHER" id="PTHR45569">
    <property type="entry name" value="SENSOR PROTEIN KDPD"/>
    <property type="match status" value="1"/>
</dbReference>
<keyword evidence="11" id="KW-0902">Two-component regulatory system</keyword>
<dbReference type="PRINTS" id="PR00344">
    <property type="entry name" value="BCTRLSENSOR"/>
</dbReference>
<organism evidence="15 16">
    <name type="scientific">Cloacibacillus evryensis</name>
    <dbReference type="NCBI Taxonomy" id="508460"/>
    <lineage>
        <taxon>Bacteria</taxon>
        <taxon>Thermotogati</taxon>
        <taxon>Synergistota</taxon>
        <taxon>Synergistia</taxon>
        <taxon>Synergistales</taxon>
        <taxon>Synergistaceae</taxon>
        <taxon>Cloacibacillus</taxon>
    </lineage>
</organism>
<feature type="domain" description="Histidine kinase" evidence="14">
    <location>
        <begin position="292"/>
        <end position="508"/>
    </location>
</feature>
<evidence type="ECO:0000256" key="11">
    <source>
        <dbReference type="ARBA" id="ARBA00023012"/>
    </source>
</evidence>
<keyword evidence="10 13" id="KW-1133">Transmembrane helix</keyword>
<name>A0AAW5K516_9BACT</name>
<dbReference type="EC" id="2.7.13.3" evidence="3"/>
<dbReference type="CDD" id="cd00075">
    <property type="entry name" value="HATPase"/>
    <property type="match status" value="1"/>
</dbReference>
<evidence type="ECO:0000256" key="10">
    <source>
        <dbReference type="ARBA" id="ARBA00022989"/>
    </source>
</evidence>
<dbReference type="GO" id="GO:0042802">
    <property type="term" value="F:identical protein binding"/>
    <property type="evidence" value="ECO:0007669"/>
    <property type="project" value="UniProtKB-ARBA"/>
</dbReference>